<feature type="active site" evidence="5">
    <location>
        <position position="89"/>
    </location>
</feature>
<feature type="signal peptide" evidence="6">
    <location>
        <begin position="1"/>
        <end position="19"/>
    </location>
</feature>
<keyword evidence="2 4" id="KW-0378">Hydrolase</keyword>
<feature type="chain" id="PRO_5004486026" description="Aminopeptidase" evidence="6">
    <location>
        <begin position="20"/>
        <end position="462"/>
    </location>
</feature>
<dbReference type="GO" id="GO:0006508">
    <property type="term" value="P:proteolysis"/>
    <property type="evidence" value="ECO:0007669"/>
    <property type="project" value="UniProtKB-KW"/>
</dbReference>
<dbReference type="STRING" id="547042.BACCOPRO_00385"/>
<evidence type="ECO:0000256" key="4">
    <source>
        <dbReference type="PIRNR" id="PIRNR005700"/>
    </source>
</evidence>
<proteinExistence type="inferred from homology"/>
<protein>
    <recommendedName>
        <fullName evidence="4">Aminopeptidase</fullName>
    </recommendedName>
</protein>
<dbReference type="HOGENOM" id="CLU_038600_0_1_10"/>
<evidence type="ECO:0000256" key="2">
    <source>
        <dbReference type="ARBA" id="ARBA00022801"/>
    </source>
</evidence>
<keyword evidence="3 4" id="KW-0788">Thiol protease</keyword>
<reference evidence="7 8" key="1">
    <citation type="submission" date="2008-12" db="EMBL/GenBank/DDBJ databases">
        <authorList>
            <person name="Fulton L."/>
            <person name="Clifton S."/>
            <person name="Fulton B."/>
            <person name="Xu J."/>
            <person name="Minx P."/>
            <person name="Pepin K.H."/>
            <person name="Johnson M."/>
            <person name="Bhonagiri V."/>
            <person name="Nash W.E."/>
            <person name="Mardis E.R."/>
            <person name="Wilson R.K."/>
        </authorList>
    </citation>
    <scope>NUCLEOTIDE SEQUENCE [LARGE SCALE GENOMIC DNA]</scope>
    <source>
        <strain evidence="7 8">DSM 18228</strain>
    </source>
</reference>
<dbReference type="GO" id="GO:0043418">
    <property type="term" value="P:homocysteine catabolic process"/>
    <property type="evidence" value="ECO:0007669"/>
    <property type="project" value="TreeGrafter"/>
</dbReference>
<dbReference type="GO" id="GO:0070005">
    <property type="term" value="F:cysteine-type aminopeptidase activity"/>
    <property type="evidence" value="ECO:0007669"/>
    <property type="project" value="InterPro"/>
</dbReference>
<dbReference type="PANTHER" id="PTHR10363">
    <property type="entry name" value="BLEOMYCIN HYDROLASE"/>
    <property type="match status" value="1"/>
</dbReference>
<feature type="active site" evidence="5">
    <location>
        <position position="381"/>
    </location>
</feature>
<dbReference type="InterPro" id="IPR004134">
    <property type="entry name" value="Peptidase_C1B"/>
</dbReference>
<dbReference type="InterPro" id="IPR038765">
    <property type="entry name" value="Papain-like_cys_pep_sf"/>
</dbReference>
<accession>S0F4V9</accession>
<evidence type="ECO:0000256" key="1">
    <source>
        <dbReference type="ARBA" id="ARBA00022670"/>
    </source>
</evidence>
<sequence>MKKHITLACLAALTLTVQAQQGGISNEMLKQIQSSYKNTSADKAIRNAIGGTDIRKLSLNQENQQGLDTDFSIKVESKGITDQQSSGRCWLFTGLNVMRAKAIARYNLPSLEFSQAYSFFWDQLEKSNLFLQGVIDTAKEPMSNQTVEWLFKHPLSDGGTFTGVADIVSKYGLVPKEVMPETYSSEHTSQMSSLIGLKLKEYGLELRESVQKGMDVKKIEARKTEMLETVYRILVLNLGVPPTEFDYVRKDVKGNPVETEHHTPMSFLEKYGDKNLLINYVMVMNDPSREYYKCYEIDFDRHRYDGKNWTYVNLPVEEIKEMAIASLKDSTRMYFSSDVTQLDSKRGLLDVNNYDFGSLLGTTFGMDKKQRIQTFSSMSAHAMTLMAVDLDENGKPKKWMVENSWGAQSGYKGHLIMTDEWFNEYMFRLVLETKYVPKKVLDIFKQKPVRLPAWDPMFAPEE</sequence>
<dbReference type="PROSITE" id="PS00139">
    <property type="entry name" value="THIOL_PROTEASE_CYS"/>
    <property type="match status" value="1"/>
</dbReference>
<evidence type="ECO:0000256" key="6">
    <source>
        <dbReference type="SAM" id="SignalP"/>
    </source>
</evidence>
<keyword evidence="1 4" id="KW-0645">Protease</keyword>
<feature type="active site" evidence="5">
    <location>
        <position position="403"/>
    </location>
</feature>
<comment type="caution">
    <text evidence="7">The sequence shown here is derived from an EMBL/GenBank/DDBJ whole genome shotgun (WGS) entry which is preliminary data.</text>
</comment>
<dbReference type="OrthoDB" id="1111399at2"/>
<dbReference type="InterPro" id="IPR000169">
    <property type="entry name" value="Pept_cys_AS"/>
</dbReference>
<dbReference type="GO" id="GO:0009636">
    <property type="term" value="P:response to toxic substance"/>
    <property type="evidence" value="ECO:0007669"/>
    <property type="project" value="TreeGrafter"/>
</dbReference>
<dbReference type="PANTHER" id="PTHR10363:SF2">
    <property type="entry name" value="BLEOMYCIN HYDROLASE"/>
    <property type="match status" value="1"/>
</dbReference>
<dbReference type="SUPFAM" id="SSF54001">
    <property type="entry name" value="Cysteine proteinases"/>
    <property type="match status" value="1"/>
</dbReference>
<dbReference type="Proteomes" id="UP000014073">
    <property type="component" value="Unassembled WGS sequence"/>
</dbReference>
<keyword evidence="8" id="KW-1185">Reference proteome</keyword>
<dbReference type="Pfam" id="PF03051">
    <property type="entry name" value="Peptidase_C1_2"/>
    <property type="match status" value="1"/>
</dbReference>
<evidence type="ECO:0000313" key="8">
    <source>
        <dbReference type="Proteomes" id="UP000014073"/>
    </source>
</evidence>
<gene>
    <name evidence="7" type="ORF">BACCOPRO_00385</name>
</gene>
<dbReference type="CDD" id="cd00585">
    <property type="entry name" value="Peptidase_C1B"/>
    <property type="match status" value="1"/>
</dbReference>
<dbReference type="eggNOG" id="COG3579">
    <property type="taxonomic scope" value="Bacteria"/>
</dbReference>
<dbReference type="PIRSF" id="PIRSF005700">
    <property type="entry name" value="PepC"/>
    <property type="match status" value="1"/>
</dbReference>
<dbReference type="Gene3D" id="3.90.70.10">
    <property type="entry name" value="Cysteine proteinases"/>
    <property type="match status" value="1"/>
</dbReference>
<dbReference type="RefSeq" id="WP_008140307.1">
    <property type="nucleotide sequence ID" value="NZ_EQ973632.1"/>
</dbReference>
<evidence type="ECO:0000256" key="3">
    <source>
        <dbReference type="ARBA" id="ARBA00022807"/>
    </source>
</evidence>
<dbReference type="EMBL" id="ACBW01000028">
    <property type="protein sequence ID" value="EEF74905.1"/>
    <property type="molecule type" value="Genomic_DNA"/>
</dbReference>
<dbReference type="GO" id="GO:0005737">
    <property type="term" value="C:cytoplasm"/>
    <property type="evidence" value="ECO:0007669"/>
    <property type="project" value="TreeGrafter"/>
</dbReference>
<dbReference type="AlphaFoldDB" id="S0F4V9"/>
<dbReference type="GeneID" id="78405064"/>
<comment type="similarity">
    <text evidence="4">Belongs to the peptidase C1 family.</text>
</comment>
<name>S0F4V9_9BACT</name>
<keyword evidence="6" id="KW-0732">Signal</keyword>
<evidence type="ECO:0000256" key="5">
    <source>
        <dbReference type="PIRSR" id="PIRSR005700-1"/>
    </source>
</evidence>
<evidence type="ECO:0000313" key="7">
    <source>
        <dbReference type="EMBL" id="EEF74905.1"/>
    </source>
</evidence>
<keyword evidence="4" id="KW-0031">Aminopeptidase</keyword>
<organism evidence="7 8">
    <name type="scientific">Phocaeicola coprophilus DSM 18228 = JCM 13818</name>
    <dbReference type="NCBI Taxonomy" id="547042"/>
    <lineage>
        <taxon>Bacteria</taxon>
        <taxon>Pseudomonadati</taxon>
        <taxon>Bacteroidota</taxon>
        <taxon>Bacteroidia</taxon>
        <taxon>Bacteroidales</taxon>
        <taxon>Bacteroidaceae</taxon>
        <taxon>Phocaeicola</taxon>
    </lineage>
</organism>